<comment type="catalytic activity">
    <reaction evidence="1">
        <text>Hydrolysis of terminal, non-reducing beta-D-glucosyl residues with release of beta-D-glucose.</text>
        <dbReference type="EC" id="3.2.1.21"/>
    </reaction>
</comment>
<reference evidence="14" key="1">
    <citation type="journal article" date="2019" name="Int. J. Syst. Evol. Microbiol.">
        <title>The Global Catalogue of Microorganisms (GCM) 10K type strain sequencing project: providing services to taxonomists for standard genome sequencing and annotation.</title>
        <authorList>
            <consortium name="The Broad Institute Genomics Platform"/>
            <consortium name="The Broad Institute Genome Sequencing Center for Infectious Disease"/>
            <person name="Wu L."/>
            <person name="Ma J."/>
        </authorList>
    </citation>
    <scope>NUCLEOTIDE SEQUENCE [LARGE SCALE GENOMIC DNA]</scope>
    <source>
        <strain evidence="14">JCM 9458</strain>
    </source>
</reference>
<dbReference type="Gene3D" id="3.40.50.1700">
    <property type="entry name" value="Glycoside hydrolase family 3 C-terminal domain"/>
    <property type="match status" value="1"/>
</dbReference>
<feature type="domain" description="Glycoside hydrolase family 3 N-terminal" evidence="10">
    <location>
        <begin position="158"/>
        <end position="498"/>
    </location>
</feature>
<dbReference type="InterPro" id="IPR038081">
    <property type="entry name" value="CalX-like_sf"/>
</dbReference>
<dbReference type="PRINTS" id="PR00133">
    <property type="entry name" value="GLHYDRLASE3"/>
</dbReference>
<accession>A0ABP6T3R9</accession>
<dbReference type="InterPro" id="IPR003644">
    <property type="entry name" value="Calx_beta"/>
</dbReference>
<dbReference type="EMBL" id="BAAAYN010000034">
    <property type="protein sequence ID" value="GAA3391680.1"/>
    <property type="molecule type" value="Genomic_DNA"/>
</dbReference>
<dbReference type="EC" id="3.2.1.21" evidence="3"/>
<evidence type="ECO:0000256" key="9">
    <source>
        <dbReference type="SAM" id="SignalP"/>
    </source>
</evidence>
<evidence type="ECO:0000256" key="8">
    <source>
        <dbReference type="ARBA" id="ARBA00023295"/>
    </source>
</evidence>
<evidence type="ECO:0000259" key="12">
    <source>
        <dbReference type="Pfam" id="PF03160"/>
    </source>
</evidence>
<dbReference type="InterPro" id="IPR002772">
    <property type="entry name" value="Glyco_hydro_3_C"/>
</dbReference>
<protein>
    <recommendedName>
        <fullName evidence="3">beta-glucosidase</fullName>
        <ecNumber evidence="3">3.2.1.21</ecNumber>
    </recommendedName>
</protein>
<evidence type="ECO:0000256" key="6">
    <source>
        <dbReference type="ARBA" id="ARBA00022801"/>
    </source>
</evidence>
<feature type="signal peptide" evidence="9">
    <location>
        <begin position="1"/>
        <end position="16"/>
    </location>
</feature>
<dbReference type="Pfam" id="PF00933">
    <property type="entry name" value="Glyco_hydro_3"/>
    <property type="match status" value="1"/>
</dbReference>
<keyword evidence="6" id="KW-0378">Hydrolase</keyword>
<evidence type="ECO:0000256" key="2">
    <source>
        <dbReference type="ARBA" id="ARBA00005336"/>
    </source>
</evidence>
<comment type="caution">
    <text evidence="13">The sequence shown here is derived from an EMBL/GenBank/DDBJ whole genome shotgun (WGS) entry which is preliminary data.</text>
</comment>
<keyword evidence="7" id="KW-0106">Calcium</keyword>
<dbReference type="InterPro" id="IPR036881">
    <property type="entry name" value="Glyco_hydro_3_C_sf"/>
</dbReference>
<dbReference type="Gene3D" id="3.20.20.300">
    <property type="entry name" value="Glycoside hydrolase, family 3, N-terminal domain"/>
    <property type="match status" value="1"/>
</dbReference>
<comment type="similarity">
    <text evidence="2">Belongs to the glycosyl hydrolase 3 family.</text>
</comment>
<gene>
    <name evidence="13" type="ORF">GCM10020369_50530</name>
</gene>
<dbReference type="InterPro" id="IPR051915">
    <property type="entry name" value="Cellulose_Degrad_GH3"/>
</dbReference>
<organism evidence="13 14">
    <name type="scientific">Cryptosporangium minutisporangium</name>
    <dbReference type="NCBI Taxonomy" id="113569"/>
    <lineage>
        <taxon>Bacteria</taxon>
        <taxon>Bacillati</taxon>
        <taxon>Actinomycetota</taxon>
        <taxon>Actinomycetes</taxon>
        <taxon>Cryptosporangiales</taxon>
        <taxon>Cryptosporangiaceae</taxon>
        <taxon>Cryptosporangium</taxon>
    </lineage>
</organism>
<evidence type="ECO:0000313" key="14">
    <source>
        <dbReference type="Proteomes" id="UP001501676"/>
    </source>
</evidence>
<dbReference type="PANTHER" id="PTHR30620">
    <property type="entry name" value="PERIPLASMIC BETA-GLUCOSIDASE-RELATED"/>
    <property type="match status" value="1"/>
</dbReference>
<dbReference type="Pfam" id="PF01915">
    <property type="entry name" value="Glyco_hydro_3_C"/>
    <property type="match status" value="1"/>
</dbReference>
<dbReference type="SUPFAM" id="SSF52279">
    <property type="entry name" value="Beta-D-glucan exohydrolase, C-terminal domain"/>
    <property type="match status" value="1"/>
</dbReference>
<keyword evidence="5" id="KW-0677">Repeat</keyword>
<proteinExistence type="inferred from homology"/>
<dbReference type="SUPFAM" id="SSF141072">
    <property type="entry name" value="CalX-like"/>
    <property type="match status" value="1"/>
</dbReference>
<dbReference type="PANTHER" id="PTHR30620:SF16">
    <property type="entry name" value="LYSOSOMAL BETA GLUCOSIDASE"/>
    <property type="match status" value="1"/>
</dbReference>
<name>A0ABP6T3R9_9ACTN</name>
<keyword evidence="14" id="KW-1185">Reference proteome</keyword>
<evidence type="ECO:0000256" key="4">
    <source>
        <dbReference type="ARBA" id="ARBA00022729"/>
    </source>
</evidence>
<keyword evidence="8" id="KW-0326">Glycosidase</keyword>
<evidence type="ECO:0000313" key="13">
    <source>
        <dbReference type="EMBL" id="GAA3391680.1"/>
    </source>
</evidence>
<dbReference type="Gene3D" id="2.60.40.2030">
    <property type="match status" value="1"/>
</dbReference>
<evidence type="ECO:0000259" key="10">
    <source>
        <dbReference type="Pfam" id="PF00933"/>
    </source>
</evidence>
<evidence type="ECO:0000256" key="5">
    <source>
        <dbReference type="ARBA" id="ARBA00022737"/>
    </source>
</evidence>
<dbReference type="InterPro" id="IPR017853">
    <property type="entry name" value="GH"/>
</dbReference>
<evidence type="ECO:0000256" key="3">
    <source>
        <dbReference type="ARBA" id="ARBA00012744"/>
    </source>
</evidence>
<dbReference type="Proteomes" id="UP001501676">
    <property type="component" value="Unassembled WGS sequence"/>
</dbReference>
<feature type="domain" description="Calx-beta" evidence="12">
    <location>
        <begin position="43"/>
        <end position="121"/>
    </location>
</feature>
<feature type="domain" description="Glycoside hydrolase family 3 C-terminal" evidence="11">
    <location>
        <begin position="537"/>
        <end position="750"/>
    </location>
</feature>
<feature type="chain" id="PRO_5046260564" description="beta-glucosidase" evidence="9">
    <location>
        <begin position="17"/>
        <end position="855"/>
    </location>
</feature>
<dbReference type="InterPro" id="IPR036962">
    <property type="entry name" value="Glyco_hydro_3_N_sf"/>
</dbReference>
<evidence type="ECO:0000256" key="1">
    <source>
        <dbReference type="ARBA" id="ARBA00000448"/>
    </source>
</evidence>
<dbReference type="InterPro" id="IPR001764">
    <property type="entry name" value="Glyco_hydro_3_N"/>
</dbReference>
<sequence>MSLLVASLLGTRVASAAPAQRATVTAVHALRTVTEGQSASLAVAVTTSDRRPLGRAVAVRYATGNGTASAGSDYDAASGTLTFPAGTASGGVQRIPIITRGDDTPETAETVPVTLRATTSGVSVATQPVLVVDGHGLPYLDPRLPVDRRIADLLGRMTLDDKIGQMTQAERAAVASAPTRIAQWRLGSVLSGGGSAPAPNTPAAWLRMVNTFQQYARSTPLQIPLLYGVDAVHGHGNVYGATIFPHNVGLGSTRDPALVERVNEVTAAEVRATGIPWNFAPCICVARDERWGRTYESFSEDPALVIAMETSVDGLQGRRIGAPDRVLATVKHYAGDGDTEFGSSTTNTYTIDQGVTVTSRRDFARIDLAPYVVAIRKHRAATVMPSFSSVDWTEDGIGNPVKMHAHRELITGELKGRMGFDGFVISDWEGIHQLPDPSVPADAPRPTAAQVRVGVNAGTDMFMEPNNAPDFERLLRAEVTAGRVSQARIDDAVRRILRAKFAFGLFEQPYAPDDRVDEVGSGAHRAVARQAAAASQVLLKNTGRALPLKPDARIYVAGRNADNIGNQAGGWTMDWQGRPGRSIPGTTILQGIRQVAPQARVVHSADASAPTAGSDVGVVVVGETPYAEGFGDVGGPTWENGTPEQREAKSLTLRAADRAVVAKVCAAVPTCVVLVVSGRPQVITDQLGRIDALVASWLPGSEGTGVADVLFGRRPFTGRLSMSWPRAENQVPVNVGDRTYRPLYPYGWGLRADPGRERLTTVGARELLAPEHWQPDGTLRTDARTLALAERAVTSGESAKLRDAVLSVVRDAAQARAATGRAPVSWEAKLADADHAQITGAYEKAFSLLAAVARG</sequence>
<keyword evidence="4 9" id="KW-0732">Signal</keyword>
<dbReference type="Pfam" id="PF03160">
    <property type="entry name" value="Calx-beta"/>
    <property type="match status" value="1"/>
</dbReference>
<evidence type="ECO:0000259" key="11">
    <source>
        <dbReference type="Pfam" id="PF01915"/>
    </source>
</evidence>
<dbReference type="SUPFAM" id="SSF51445">
    <property type="entry name" value="(Trans)glycosidases"/>
    <property type="match status" value="1"/>
</dbReference>
<evidence type="ECO:0000256" key="7">
    <source>
        <dbReference type="ARBA" id="ARBA00022837"/>
    </source>
</evidence>